<keyword evidence="7" id="KW-1185">Reference proteome</keyword>
<dbReference type="InterPro" id="IPR003825">
    <property type="entry name" value="Colicin-V_CvpA"/>
</dbReference>
<comment type="subcellular location">
    <subcellularLocation>
        <location evidence="1">Membrane</location>
        <topology evidence="1">Multi-pass membrane protein</topology>
    </subcellularLocation>
</comment>
<dbReference type="PRINTS" id="PR00834">
    <property type="entry name" value="PROTEASES2C"/>
</dbReference>
<keyword evidence="2 5" id="KW-0812">Transmembrane</keyword>
<keyword evidence="6" id="KW-0645">Protease</keyword>
<evidence type="ECO:0000256" key="1">
    <source>
        <dbReference type="ARBA" id="ARBA00004141"/>
    </source>
</evidence>
<dbReference type="InterPro" id="IPR009003">
    <property type="entry name" value="Peptidase_S1_PA"/>
</dbReference>
<dbReference type="GO" id="GO:0004252">
    <property type="term" value="F:serine-type endopeptidase activity"/>
    <property type="evidence" value="ECO:0007669"/>
    <property type="project" value="InterPro"/>
</dbReference>
<sequence>MLDLALAVAAVAFAVSGYRQGFIVGTLSFVGFVGGAVLGAEFGPSISRAIVGGQTQQDVVAVILLVSGAIIGQFVASSVGAYVRQAMTSPSSTIADSIGGSAISVLSMLLIAWAIGSVLTASSFPVVVRQVDGSLVLGTMDRVMPSQAKTMFTQFRQLLASGPFPQVFSGIGAAHLFAVSAPDQAVLNSPGYRAARTRVVKVDGTAPSCDRSIEGSGFVYAPQHVLTNAHVVAGVTGGPTVTTRDGTALRAYVVLYDPQVDVAVLYVPGLDLTPLKFDTHAQAGDSAVVAGYPRNQPFTAGAARIGGTQNAVGPDIYQTGQVDRQIYEIRANVEPGNSGGPLLSPSGTVYGVVFAAAVGTDNTGFALTAAEVAADASVGASQTHQKSTQGCD</sequence>
<keyword evidence="6" id="KW-0378">Hydrolase</keyword>
<feature type="transmembrane region" description="Helical" evidence="5">
    <location>
        <begin position="103"/>
        <end position="128"/>
    </location>
</feature>
<keyword evidence="4 5" id="KW-0472">Membrane</keyword>
<feature type="transmembrane region" description="Helical" evidence="5">
    <location>
        <begin position="59"/>
        <end position="83"/>
    </location>
</feature>
<accession>A0A6P2BMQ4</accession>
<evidence type="ECO:0000313" key="6">
    <source>
        <dbReference type="EMBL" id="TVZ00198.1"/>
    </source>
</evidence>
<dbReference type="SUPFAM" id="SSF50494">
    <property type="entry name" value="Trypsin-like serine proteases"/>
    <property type="match status" value="1"/>
</dbReference>
<dbReference type="GO" id="GO:0006508">
    <property type="term" value="P:proteolysis"/>
    <property type="evidence" value="ECO:0007669"/>
    <property type="project" value="UniProtKB-KW"/>
</dbReference>
<gene>
    <name evidence="6" type="ORF">EAS64_39120</name>
</gene>
<dbReference type="PANTHER" id="PTHR43019">
    <property type="entry name" value="SERINE ENDOPROTEASE DEGS"/>
    <property type="match status" value="1"/>
</dbReference>
<protein>
    <submittedName>
        <fullName evidence="6">Serine protease</fullName>
    </submittedName>
</protein>
<name>A0A6P2BMQ4_9ACTN</name>
<dbReference type="OrthoDB" id="9766361at2"/>
<dbReference type="Pfam" id="PF13365">
    <property type="entry name" value="Trypsin_2"/>
    <property type="match status" value="1"/>
</dbReference>
<dbReference type="GO" id="GO:0009403">
    <property type="term" value="P:toxin biosynthetic process"/>
    <property type="evidence" value="ECO:0007669"/>
    <property type="project" value="InterPro"/>
</dbReference>
<dbReference type="EMBL" id="RPFW01000010">
    <property type="protein sequence ID" value="TVZ00198.1"/>
    <property type="molecule type" value="Genomic_DNA"/>
</dbReference>
<dbReference type="InterPro" id="IPR047680">
    <property type="entry name" value="MarP-like"/>
</dbReference>
<evidence type="ECO:0000313" key="7">
    <source>
        <dbReference type="Proteomes" id="UP000460272"/>
    </source>
</evidence>
<proteinExistence type="predicted"/>
<evidence type="ECO:0000256" key="2">
    <source>
        <dbReference type="ARBA" id="ARBA00022692"/>
    </source>
</evidence>
<evidence type="ECO:0000256" key="5">
    <source>
        <dbReference type="SAM" id="Phobius"/>
    </source>
</evidence>
<dbReference type="Proteomes" id="UP000460272">
    <property type="component" value="Unassembled WGS sequence"/>
</dbReference>
<feature type="transmembrane region" description="Helical" evidence="5">
    <location>
        <begin position="29"/>
        <end position="47"/>
    </location>
</feature>
<keyword evidence="3 5" id="KW-1133">Transmembrane helix</keyword>
<comment type="caution">
    <text evidence="6">The sequence shown here is derived from an EMBL/GenBank/DDBJ whole genome shotgun (WGS) entry which is preliminary data.</text>
</comment>
<reference evidence="6 7" key="1">
    <citation type="submission" date="2018-11" db="EMBL/GenBank/DDBJ databases">
        <title>Trebonia kvetii gen.nov., sp.nov., a novel acidophilic actinobacterium, and proposal of the new actinobacterial family Treboniaceae fam. nov.</title>
        <authorList>
            <person name="Rapoport D."/>
            <person name="Sagova-Mareckova M."/>
            <person name="Sedlacek I."/>
            <person name="Provaznik J."/>
            <person name="Kralova S."/>
            <person name="Pavlinic D."/>
            <person name="Benes V."/>
            <person name="Kopecky J."/>
        </authorList>
    </citation>
    <scope>NUCLEOTIDE SEQUENCE [LARGE SCALE GENOMIC DNA]</scope>
    <source>
        <strain evidence="6 7">15Tr583</strain>
    </source>
</reference>
<dbReference type="Gene3D" id="2.40.10.10">
    <property type="entry name" value="Trypsin-like serine proteases"/>
    <property type="match status" value="2"/>
</dbReference>
<organism evidence="6 7">
    <name type="scientific">Trebonia kvetii</name>
    <dbReference type="NCBI Taxonomy" id="2480626"/>
    <lineage>
        <taxon>Bacteria</taxon>
        <taxon>Bacillati</taxon>
        <taxon>Actinomycetota</taxon>
        <taxon>Actinomycetes</taxon>
        <taxon>Streptosporangiales</taxon>
        <taxon>Treboniaceae</taxon>
        <taxon>Trebonia</taxon>
    </lineage>
</organism>
<evidence type="ECO:0000256" key="4">
    <source>
        <dbReference type="ARBA" id="ARBA00023136"/>
    </source>
</evidence>
<dbReference type="AlphaFoldDB" id="A0A6P2BMQ4"/>
<dbReference type="InterPro" id="IPR001940">
    <property type="entry name" value="Peptidase_S1C"/>
</dbReference>
<dbReference type="InterPro" id="IPR043504">
    <property type="entry name" value="Peptidase_S1_PA_chymotrypsin"/>
</dbReference>
<dbReference type="PANTHER" id="PTHR43019:SF23">
    <property type="entry name" value="PROTEASE DO-LIKE 5, CHLOROPLASTIC"/>
    <property type="match status" value="1"/>
</dbReference>
<dbReference type="Pfam" id="PF02674">
    <property type="entry name" value="Colicin_V"/>
    <property type="match status" value="1"/>
</dbReference>
<dbReference type="NCBIfam" id="NF033740">
    <property type="entry name" value="MarP_fam_protase"/>
    <property type="match status" value="1"/>
</dbReference>
<evidence type="ECO:0000256" key="3">
    <source>
        <dbReference type="ARBA" id="ARBA00022989"/>
    </source>
</evidence>
<dbReference type="GO" id="GO:0016020">
    <property type="term" value="C:membrane"/>
    <property type="evidence" value="ECO:0007669"/>
    <property type="project" value="UniProtKB-SubCell"/>
</dbReference>